<keyword evidence="6" id="KW-0547">Nucleotide-binding</keyword>
<dbReference type="STRING" id="98765.A0A2R6NKQ2"/>
<dbReference type="GO" id="GO:0005524">
    <property type="term" value="F:ATP binding"/>
    <property type="evidence" value="ECO:0007669"/>
    <property type="project" value="UniProtKB-KW"/>
</dbReference>
<keyword evidence="3" id="KW-0808">Transferase</keyword>
<evidence type="ECO:0000313" key="10">
    <source>
        <dbReference type="EMBL" id="PSR72959.1"/>
    </source>
</evidence>
<dbReference type="InterPro" id="IPR003846">
    <property type="entry name" value="SelO"/>
</dbReference>
<comment type="caution">
    <text evidence="10">The sequence shown here is derived from an EMBL/GenBank/DDBJ whole genome shotgun (WGS) entry which is preliminary data.</text>
</comment>
<keyword evidence="4" id="KW-0548">Nucleotidyltransferase</keyword>
<dbReference type="PANTHER" id="PTHR32057">
    <property type="entry name" value="PROTEIN ADENYLYLTRANSFERASE SELO, MITOCHONDRIAL"/>
    <property type="match status" value="1"/>
</dbReference>
<accession>A0A2R6NKQ2</accession>
<dbReference type="GO" id="GO:0070733">
    <property type="term" value="F:AMPylase activity"/>
    <property type="evidence" value="ECO:0007669"/>
    <property type="project" value="TreeGrafter"/>
</dbReference>
<dbReference type="GO" id="GO:0046872">
    <property type="term" value="F:metal ion binding"/>
    <property type="evidence" value="ECO:0007669"/>
    <property type="project" value="UniProtKB-KW"/>
</dbReference>
<evidence type="ECO:0000256" key="8">
    <source>
        <dbReference type="ARBA" id="ARBA00022842"/>
    </source>
</evidence>
<name>A0A2R6NKQ2_9APHY</name>
<proteinExistence type="inferred from homology"/>
<keyword evidence="5" id="KW-0479">Metal-binding</keyword>
<keyword evidence="7" id="KW-0067">ATP-binding</keyword>
<evidence type="ECO:0000256" key="4">
    <source>
        <dbReference type="ARBA" id="ARBA00022695"/>
    </source>
</evidence>
<evidence type="ECO:0000313" key="11">
    <source>
        <dbReference type="Proteomes" id="UP000186601"/>
    </source>
</evidence>
<dbReference type="Proteomes" id="UP000186601">
    <property type="component" value="Unassembled WGS sequence"/>
</dbReference>
<evidence type="ECO:0000256" key="1">
    <source>
        <dbReference type="ARBA" id="ARBA00001946"/>
    </source>
</evidence>
<keyword evidence="11" id="KW-1185">Reference proteome</keyword>
<protein>
    <recommendedName>
        <fullName evidence="9">Selenoprotein O</fullName>
    </recommendedName>
</protein>
<evidence type="ECO:0000256" key="7">
    <source>
        <dbReference type="ARBA" id="ARBA00022840"/>
    </source>
</evidence>
<dbReference type="Pfam" id="PF02696">
    <property type="entry name" value="SelO"/>
    <property type="match status" value="2"/>
</dbReference>
<gene>
    <name evidence="10" type="ORF">PHLCEN_2v11196</name>
</gene>
<sequence>MHSLGIPTTRSLSLVSLPALPVLRERVESACVLTRVAPSFIRIGSFEALNPPEKMFFFGGGQQDAHWDSLRVLGEWVGQRVLKLQKIKWRDEANDEGDAWGRELVLEVARRNARMVAGWQAYGFMHGVINTDKIFAVRALLNALAPIIGAEAEQGTAVKAGWADDATPEKVDEWRKEGLKLLPEVEETIQDTCADEYKKRIHKRLALRRIDLDDESKLARPLLDLMAEHRLDFHSTFRRLAYFRLSMAETSQGTENNKELDEYIQSVLTLTPEPQMVDQMKASTDLKAWLERYAARIKSEREQWGDDIDAEREKASRAVNPRFVLRQWVLEEVIKKVEQDADSGKRVLRKVLQLLKLDSNAALGSVRL</sequence>
<dbReference type="PANTHER" id="PTHR32057:SF14">
    <property type="entry name" value="PROTEIN ADENYLYLTRANSFERASE SELO, MITOCHONDRIAL"/>
    <property type="match status" value="1"/>
</dbReference>
<dbReference type="AlphaFoldDB" id="A0A2R6NKQ2"/>
<dbReference type="EMBL" id="MLYV02001124">
    <property type="protein sequence ID" value="PSR72959.1"/>
    <property type="molecule type" value="Genomic_DNA"/>
</dbReference>
<dbReference type="GO" id="GO:0005739">
    <property type="term" value="C:mitochondrion"/>
    <property type="evidence" value="ECO:0007669"/>
    <property type="project" value="TreeGrafter"/>
</dbReference>
<evidence type="ECO:0000256" key="5">
    <source>
        <dbReference type="ARBA" id="ARBA00022723"/>
    </source>
</evidence>
<comment type="cofactor">
    <cofactor evidence="1">
        <name>Mg(2+)</name>
        <dbReference type="ChEBI" id="CHEBI:18420"/>
    </cofactor>
</comment>
<evidence type="ECO:0000256" key="6">
    <source>
        <dbReference type="ARBA" id="ARBA00022741"/>
    </source>
</evidence>
<organism evidence="10 11">
    <name type="scientific">Hermanssonia centrifuga</name>
    <dbReference type="NCBI Taxonomy" id="98765"/>
    <lineage>
        <taxon>Eukaryota</taxon>
        <taxon>Fungi</taxon>
        <taxon>Dikarya</taxon>
        <taxon>Basidiomycota</taxon>
        <taxon>Agaricomycotina</taxon>
        <taxon>Agaricomycetes</taxon>
        <taxon>Polyporales</taxon>
        <taxon>Meruliaceae</taxon>
        <taxon>Hermanssonia</taxon>
    </lineage>
</organism>
<evidence type="ECO:0000256" key="2">
    <source>
        <dbReference type="ARBA" id="ARBA00009747"/>
    </source>
</evidence>
<evidence type="ECO:0000256" key="9">
    <source>
        <dbReference type="ARBA" id="ARBA00031547"/>
    </source>
</evidence>
<reference evidence="10 11" key="1">
    <citation type="submission" date="2018-02" db="EMBL/GenBank/DDBJ databases">
        <title>Genome sequence of the basidiomycete white-rot fungus Phlebia centrifuga.</title>
        <authorList>
            <person name="Granchi Z."/>
            <person name="Peng M."/>
            <person name="de Vries R.P."/>
            <person name="Hilden K."/>
            <person name="Makela M.R."/>
            <person name="Grigoriev I."/>
            <person name="Riley R."/>
        </authorList>
    </citation>
    <scope>NUCLEOTIDE SEQUENCE [LARGE SCALE GENOMIC DNA]</scope>
    <source>
        <strain evidence="10 11">FBCC195</strain>
    </source>
</reference>
<comment type="similarity">
    <text evidence="2">Belongs to the SELO family.</text>
</comment>
<dbReference type="OrthoDB" id="10254721at2759"/>
<keyword evidence="8" id="KW-0460">Magnesium</keyword>
<evidence type="ECO:0000256" key="3">
    <source>
        <dbReference type="ARBA" id="ARBA00022679"/>
    </source>
</evidence>